<dbReference type="SUPFAM" id="SSF51445">
    <property type="entry name" value="(Trans)glycosidases"/>
    <property type="match status" value="1"/>
</dbReference>
<dbReference type="KEGG" id="nhy:JQS43_05985"/>
<protein>
    <recommendedName>
        <fullName evidence="6">GH26 domain-containing protein</fullName>
    </recommendedName>
</protein>
<feature type="compositionally biased region" description="Low complexity" evidence="4">
    <location>
        <begin position="209"/>
        <end position="250"/>
    </location>
</feature>
<feature type="transmembrane region" description="Helical" evidence="5">
    <location>
        <begin position="12"/>
        <end position="36"/>
    </location>
</feature>
<dbReference type="InterPro" id="IPR017853">
    <property type="entry name" value="GH"/>
</dbReference>
<feature type="active site" description="Nucleophile" evidence="3">
    <location>
        <position position="457"/>
    </location>
</feature>
<dbReference type="Gene3D" id="3.20.20.80">
    <property type="entry name" value="Glycosidases"/>
    <property type="match status" value="1"/>
</dbReference>
<evidence type="ECO:0000256" key="2">
    <source>
        <dbReference type="ARBA" id="ARBA00023295"/>
    </source>
</evidence>
<evidence type="ECO:0000313" key="7">
    <source>
        <dbReference type="EMBL" id="QSB15880.1"/>
    </source>
</evidence>
<reference evidence="7" key="1">
    <citation type="submission" date="2021-02" db="EMBL/GenBank/DDBJ databases">
        <title>Natrosporangium hydrolyticum gen. nov., sp. nov, a haloalkaliphilic actinobacterium from a soda solonchak soil.</title>
        <authorList>
            <person name="Sorokin D.Y."/>
            <person name="Khijniak T.V."/>
            <person name="Zakharycheva A.P."/>
            <person name="Boueva O.V."/>
            <person name="Ariskina E.V."/>
            <person name="Hahnke R.L."/>
            <person name="Bunk B."/>
            <person name="Sproer C."/>
            <person name="Schumann P."/>
            <person name="Evtushenko L.I."/>
            <person name="Kublanov I.V."/>
        </authorList>
    </citation>
    <scope>NUCLEOTIDE SEQUENCE</scope>
    <source>
        <strain evidence="7">DSM 106523</strain>
    </source>
</reference>
<keyword evidence="8" id="KW-1185">Reference proteome</keyword>
<evidence type="ECO:0000256" key="5">
    <source>
        <dbReference type="SAM" id="Phobius"/>
    </source>
</evidence>
<keyword evidence="5" id="KW-0472">Membrane</keyword>
<gene>
    <name evidence="7" type="ORF">JQS43_05985</name>
</gene>
<dbReference type="RefSeq" id="WP_239678072.1">
    <property type="nucleotide sequence ID" value="NZ_CP070499.1"/>
</dbReference>
<dbReference type="AlphaFoldDB" id="A0A895YP42"/>
<feature type="active site" description="Proton donor" evidence="3">
    <location>
        <position position="352"/>
    </location>
</feature>
<dbReference type="EMBL" id="CP070499">
    <property type="protein sequence ID" value="QSB15880.1"/>
    <property type="molecule type" value="Genomic_DNA"/>
</dbReference>
<keyword evidence="2 3" id="KW-0326">Glycosidase</keyword>
<evidence type="ECO:0000313" key="8">
    <source>
        <dbReference type="Proteomes" id="UP000662857"/>
    </source>
</evidence>
<evidence type="ECO:0000256" key="1">
    <source>
        <dbReference type="ARBA" id="ARBA00022801"/>
    </source>
</evidence>
<evidence type="ECO:0000256" key="4">
    <source>
        <dbReference type="SAM" id="MobiDB-lite"/>
    </source>
</evidence>
<keyword evidence="1 3" id="KW-0378">Hydrolase</keyword>
<accession>A0A895YP42</accession>
<feature type="region of interest" description="Disordered" evidence="4">
    <location>
        <begin position="194"/>
        <end position="262"/>
    </location>
</feature>
<keyword evidence="5" id="KW-0812">Transmembrane</keyword>
<keyword evidence="5" id="KW-1133">Transmembrane helix</keyword>
<comment type="similarity">
    <text evidence="3">Belongs to the glycosyl hydrolase 26 family.</text>
</comment>
<dbReference type="PROSITE" id="PS51764">
    <property type="entry name" value="GH26"/>
    <property type="match status" value="1"/>
</dbReference>
<proteinExistence type="inferred from homology"/>
<name>A0A895YP42_9ACTN</name>
<evidence type="ECO:0000259" key="6">
    <source>
        <dbReference type="PROSITE" id="PS51764"/>
    </source>
</evidence>
<dbReference type="InterPro" id="IPR022790">
    <property type="entry name" value="GH26_dom"/>
</dbReference>
<dbReference type="Proteomes" id="UP000662857">
    <property type="component" value="Chromosome"/>
</dbReference>
<organism evidence="7 8">
    <name type="scientific">Natronosporangium hydrolyticum</name>
    <dbReference type="NCBI Taxonomy" id="2811111"/>
    <lineage>
        <taxon>Bacteria</taxon>
        <taxon>Bacillati</taxon>
        <taxon>Actinomycetota</taxon>
        <taxon>Actinomycetes</taxon>
        <taxon>Micromonosporales</taxon>
        <taxon>Micromonosporaceae</taxon>
        <taxon>Natronosporangium</taxon>
    </lineage>
</organism>
<sequence length="525" mass="56890">MPTHARRRRRPAPVRVLAVAAVFALLLAGVPLVHWWDRLAPPEQLAVSASWTTYLVDGSEGPDRSSEPYLLTGSAPEGTATGYLAFEVPPPVASEPLRAVTLRVRLSHRATSLALFAVPQPPLSAAELARTGPPAMGPLLAVARPVPGTIYDDVAFDLTGVVRESGRYAFALRSPPMDGDGRIVAIRDSQASPRLTLDWGGDGDSSPEAAAAQRQAMRPAPLIHRALGTAPPALPAGAPTPEAPAGSPGAPSVPPSGRIEVGSTVQVNGGGWPGAYQRADEAYGPVEMFRVFHPGLPPDWPGSAADHAGRTVNVSFKADPEEVLAGEHDAALARWFASLPTDRDIYWTYHHEPENNIEAGDFTADQYRAAWRRVAWLADQVEHPSRYATLVLMGWSLEPASGRNWRDYYPGADVISVLGWDIYNFDYQQGGYSAPPVLFDRAIAVSRTEGKPWGISEYGGRRVDGDEAGHRRAEWIRETTDYLATHPYPPVWVAWYDALIGDGEDYRLIDEPSRAAWAEFARGQG</sequence>
<evidence type="ECO:0000256" key="3">
    <source>
        <dbReference type="PROSITE-ProRule" id="PRU01100"/>
    </source>
</evidence>
<dbReference type="GO" id="GO:0004553">
    <property type="term" value="F:hydrolase activity, hydrolyzing O-glycosyl compounds"/>
    <property type="evidence" value="ECO:0007669"/>
    <property type="project" value="InterPro"/>
</dbReference>
<feature type="domain" description="GH26" evidence="6">
    <location>
        <begin position="207"/>
        <end position="518"/>
    </location>
</feature>